<dbReference type="Proteomes" id="UP001208570">
    <property type="component" value="Unassembled WGS sequence"/>
</dbReference>
<name>A0AAD9J0L5_9ANNE</name>
<evidence type="ECO:0000256" key="1">
    <source>
        <dbReference type="ARBA" id="ARBA00004196"/>
    </source>
</evidence>
<evidence type="ECO:0000259" key="2">
    <source>
        <dbReference type="Pfam" id="PF07581"/>
    </source>
</evidence>
<dbReference type="InterPro" id="IPR013378">
    <property type="entry name" value="InlB-like_B-rpt"/>
</dbReference>
<dbReference type="AlphaFoldDB" id="A0AAD9J0L5"/>
<proteinExistence type="predicted"/>
<dbReference type="InterPro" id="IPR011493">
    <property type="entry name" value="GLUG"/>
</dbReference>
<protein>
    <recommendedName>
        <fullName evidence="2">GLUG domain-containing protein</fullName>
    </recommendedName>
</protein>
<feature type="domain" description="GLUG" evidence="2">
    <location>
        <begin position="439"/>
        <end position="461"/>
    </location>
</feature>
<accession>A0AAD9J0L5</accession>
<dbReference type="Pfam" id="PF09479">
    <property type="entry name" value="Flg_new"/>
    <property type="match status" value="2"/>
</dbReference>
<feature type="domain" description="GLUG" evidence="2">
    <location>
        <begin position="610"/>
        <end position="635"/>
    </location>
</feature>
<comment type="subcellular location">
    <subcellularLocation>
        <location evidence="1">Cell envelope</location>
    </subcellularLocation>
</comment>
<dbReference type="InterPro" id="IPR042229">
    <property type="entry name" value="Listeria/Bacterioides_rpt_sf"/>
</dbReference>
<comment type="caution">
    <text evidence="3">The sequence shown here is derived from an EMBL/GenBank/DDBJ whole genome shotgun (WGS) entry which is preliminary data.</text>
</comment>
<feature type="domain" description="GLUG" evidence="2">
    <location>
        <begin position="468"/>
        <end position="489"/>
    </location>
</feature>
<keyword evidence="4" id="KW-1185">Reference proteome</keyword>
<evidence type="ECO:0000313" key="4">
    <source>
        <dbReference type="Proteomes" id="UP001208570"/>
    </source>
</evidence>
<dbReference type="Pfam" id="PF07581">
    <property type="entry name" value="Glug"/>
    <property type="match status" value="5"/>
</dbReference>
<evidence type="ECO:0000313" key="3">
    <source>
        <dbReference type="EMBL" id="KAK2144036.1"/>
    </source>
</evidence>
<dbReference type="EMBL" id="JAODUP010000793">
    <property type="protein sequence ID" value="KAK2144036.1"/>
    <property type="molecule type" value="Genomic_DNA"/>
</dbReference>
<dbReference type="Gene3D" id="2.160.20.110">
    <property type="match status" value="3"/>
</dbReference>
<dbReference type="Gene3D" id="2.60.40.4270">
    <property type="entry name" value="Listeria-Bacteroides repeat domain"/>
    <property type="match status" value="2"/>
</dbReference>
<reference evidence="3" key="1">
    <citation type="journal article" date="2023" name="Mol. Biol. Evol.">
        <title>Third-Generation Sequencing Reveals the Adaptive Role of the Epigenome in Three Deep-Sea Polychaetes.</title>
        <authorList>
            <person name="Perez M."/>
            <person name="Aroh O."/>
            <person name="Sun Y."/>
            <person name="Lan Y."/>
            <person name="Juniper S.K."/>
            <person name="Young C.R."/>
            <person name="Angers B."/>
            <person name="Qian P.Y."/>
        </authorList>
    </citation>
    <scope>NUCLEOTIDE SEQUENCE</scope>
    <source>
        <strain evidence="3">P08H-3</strain>
    </source>
</reference>
<feature type="domain" description="GLUG" evidence="2">
    <location>
        <begin position="408"/>
        <end position="431"/>
    </location>
</feature>
<feature type="domain" description="GLUG" evidence="2">
    <location>
        <begin position="640"/>
        <end position="662"/>
    </location>
</feature>
<organism evidence="3 4">
    <name type="scientific">Paralvinella palmiformis</name>
    <dbReference type="NCBI Taxonomy" id="53620"/>
    <lineage>
        <taxon>Eukaryota</taxon>
        <taxon>Metazoa</taxon>
        <taxon>Spiralia</taxon>
        <taxon>Lophotrochozoa</taxon>
        <taxon>Annelida</taxon>
        <taxon>Polychaeta</taxon>
        <taxon>Sedentaria</taxon>
        <taxon>Canalipalpata</taxon>
        <taxon>Terebellida</taxon>
        <taxon>Terebelliformia</taxon>
        <taxon>Alvinellidae</taxon>
        <taxon>Paralvinella</taxon>
    </lineage>
</organism>
<sequence>MLPNKLNDLVVVPEGKKFAGWVRDRNQPHSIYFVGEEYDISAYVKENQDGEWQLELYAYWINKDTFVLIYQTNGATSGELPVFQTKELGSDLTLAMNVGELARVGYMFIGWNTKEDGSGTHYNAGAVYKKDDTLPFRLLYAEWKSVIKLIYNANGADGGTPPQEQEKQLDKDIVIADNTGQLVKNGQYFVGWNTRVDGKGTYYSVGAVYEKNTSLVLYAEWTTATPITQASDFQKMRDNLAGSFILLEDIDLPKNFASIGKKDIPFTGNFYGRNHTLSNLKLINTYSDKLGFFLSLSNAGVFNLIFDDPQIEGDSNVGVLAGYIRGSTMIKQVKIVGSNAKVKAVGNTAGMLIGQIEGSTIKSSVIEKSEVTGTIEGNSNIGGMVGISGNVEILRCRATVNVTGNGDRIGGLIGSQDGSAIKTSYATGTVTSKGSDYDYIGGLVGYQDGDIINSYATGDVVSVAGSDRIGGLVGCQNGDIINSYATGNVRGVGVDSYNIGGLVGLQESGLIGQSYATGNVKGTRSDSYNIGGLVGCQHRGAVNQSHAEGAVSGGAIIGGLVGRQEDGTISKSYAEGGVNGNKNYIGGLVGFQVDGSIRESYAMGDVNSNNDYIGGLVGCKDGGDIRNSYAKGTISGGDFVGGFVGKQSQGLISNAYATGSVSGDKHVGGLIGWQAYVLSNCYFNSRSTGQSKGVGYGSGTTTDYATSDLTGSDKFSNWDFIGINGKPVIWHWLGTGKWPILQWQYEMQQAP</sequence>
<gene>
    <name evidence="3" type="ORF">LSH36_793g01278</name>
</gene>